<protein>
    <submittedName>
        <fullName evidence="1">Uncharacterized protein</fullName>
    </submittedName>
</protein>
<organism evidence="1 2">
    <name type="scientific">Clostridium beijerinckii</name>
    <name type="common">Clostridium MP</name>
    <dbReference type="NCBI Taxonomy" id="1520"/>
    <lineage>
        <taxon>Bacteria</taxon>
        <taxon>Bacillati</taxon>
        <taxon>Bacillota</taxon>
        <taxon>Clostridia</taxon>
        <taxon>Eubacteriales</taxon>
        <taxon>Clostridiaceae</taxon>
        <taxon>Clostridium</taxon>
    </lineage>
</organism>
<dbReference type="EMBL" id="JABSXK010000001">
    <property type="protein sequence ID" value="NRV11353.1"/>
    <property type="molecule type" value="Genomic_DNA"/>
</dbReference>
<dbReference type="RefSeq" id="WP_257721963.1">
    <property type="nucleotide sequence ID" value="NZ_CP010086.2"/>
</dbReference>
<sequence length="40" mass="4593">MSKNENYPIGAFKRSGSKRRCRNNYIRKGIYDVANRGGSK</sequence>
<dbReference type="Proteomes" id="UP000821656">
    <property type="component" value="Unassembled WGS sequence"/>
</dbReference>
<proteinExistence type="predicted"/>
<evidence type="ECO:0000313" key="2">
    <source>
        <dbReference type="Proteomes" id="UP000821656"/>
    </source>
</evidence>
<gene>
    <name evidence="1" type="ORF">DFH45_004316</name>
</gene>
<reference evidence="1" key="1">
    <citation type="submission" date="2020-05" db="EMBL/GenBank/DDBJ databases">
        <title>Genomic insights into acetone-butanol-ethanol (ABE) fermentation by sequencing solventogenic clostridia strains.</title>
        <authorList>
            <person name="Brown S."/>
        </authorList>
    </citation>
    <scope>NUCLEOTIDE SEQUENCE</scope>
    <source>
        <strain evidence="1">DJ126</strain>
    </source>
</reference>
<evidence type="ECO:0000313" key="1">
    <source>
        <dbReference type="EMBL" id="NRV11353.1"/>
    </source>
</evidence>
<comment type="caution">
    <text evidence="1">The sequence shown here is derived from an EMBL/GenBank/DDBJ whole genome shotgun (WGS) entry which is preliminary data.</text>
</comment>
<dbReference type="AlphaFoldDB" id="A0A7Y8ZMB1"/>
<name>A0A7Y8ZMB1_CLOBE</name>
<accession>A0A7Y8ZMB1</accession>